<dbReference type="GO" id="GO:0052621">
    <property type="term" value="F:diguanylate cyclase activity"/>
    <property type="evidence" value="ECO:0007669"/>
    <property type="project" value="TreeGrafter"/>
</dbReference>
<name>A0A7M2YZG0_9ACTN</name>
<dbReference type="InterPro" id="IPR029787">
    <property type="entry name" value="Nucleotide_cyclase"/>
</dbReference>
<dbReference type="InterPro" id="IPR000160">
    <property type="entry name" value="GGDEF_dom"/>
</dbReference>
<dbReference type="EMBL" id="QQZY01000002">
    <property type="protein sequence ID" value="RDI75258.1"/>
    <property type="molecule type" value="Genomic_DNA"/>
</dbReference>
<dbReference type="NCBIfam" id="TIGR00254">
    <property type="entry name" value="GGDEF"/>
    <property type="match status" value="1"/>
</dbReference>
<dbReference type="FunFam" id="3.30.70.270:FF:000001">
    <property type="entry name" value="Diguanylate cyclase domain protein"/>
    <property type="match status" value="1"/>
</dbReference>
<dbReference type="AlphaFoldDB" id="A0A7M2YZG0"/>
<dbReference type="InterPro" id="IPR050469">
    <property type="entry name" value="Diguanylate_Cyclase"/>
</dbReference>
<evidence type="ECO:0000259" key="4">
    <source>
        <dbReference type="PROSITE" id="PS50885"/>
    </source>
</evidence>
<dbReference type="Proteomes" id="UP000254134">
    <property type="component" value="Unassembled WGS sequence"/>
</dbReference>
<dbReference type="PROSITE" id="PS50885">
    <property type="entry name" value="HAMP"/>
    <property type="match status" value="1"/>
</dbReference>
<dbReference type="InterPro" id="IPR029016">
    <property type="entry name" value="GAF-like_dom_sf"/>
</dbReference>
<dbReference type="InterPro" id="IPR003018">
    <property type="entry name" value="GAF"/>
</dbReference>
<feature type="domain" description="GGDEF" evidence="5">
    <location>
        <begin position="456"/>
        <end position="585"/>
    </location>
</feature>
<dbReference type="Gene3D" id="6.10.340.10">
    <property type="match status" value="1"/>
</dbReference>
<dbReference type="SMART" id="SM00267">
    <property type="entry name" value="GGDEF"/>
    <property type="match status" value="1"/>
</dbReference>
<dbReference type="GO" id="GO:0005886">
    <property type="term" value="C:plasma membrane"/>
    <property type="evidence" value="ECO:0007669"/>
    <property type="project" value="TreeGrafter"/>
</dbReference>
<dbReference type="Pfam" id="PF01590">
    <property type="entry name" value="GAF"/>
    <property type="match status" value="1"/>
</dbReference>
<dbReference type="PANTHER" id="PTHR45138:SF9">
    <property type="entry name" value="DIGUANYLATE CYCLASE DGCM-RELATED"/>
    <property type="match status" value="1"/>
</dbReference>
<dbReference type="Gene3D" id="3.30.450.40">
    <property type="match status" value="1"/>
</dbReference>
<evidence type="ECO:0000256" key="2">
    <source>
        <dbReference type="ARBA" id="ARBA00022989"/>
    </source>
</evidence>
<comment type="caution">
    <text evidence="6">The sequence shown here is derived from an EMBL/GenBank/DDBJ whole genome shotgun (WGS) entry which is preliminary data.</text>
</comment>
<reference evidence="6 7" key="1">
    <citation type="submission" date="2018-07" db="EMBL/GenBank/DDBJ databases">
        <title>High-quality-draft genome sequence of Gaiella occulta.</title>
        <authorList>
            <person name="Severino R."/>
            <person name="Froufe H.J.C."/>
            <person name="Rainey F.A."/>
            <person name="Barroso C."/>
            <person name="Albuquerque L."/>
            <person name="Lobo-Da-Cunha A."/>
            <person name="Da Costa M.S."/>
            <person name="Egas C."/>
        </authorList>
    </citation>
    <scope>NUCLEOTIDE SEQUENCE [LARGE SCALE GENOMIC DNA]</scope>
    <source>
        <strain evidence="6 7">F2-233</strain>
    </source>
</reference>
<dbReference type="CDD" id="cd01949">
    <property type="entry name" value="GGDEF"/>
    <property type="match status" value="1"/>
</dbReference>
<dbReference type="SUPFAM" id="SSF158472">
    <property type="entry name" value="HAMP domain-like"/>
    <property type="match status" value="1"/>
</dbReference>
<evidence type="ECO:0000313" key="6">
    <source>
        <dbReference type="EMBL" id="RDI75258.1"/>
    </source>
</evidence>
<dbReference type="PROSITE" id="PS50887">
    <property type="entry name" value="GGDEF"/>
    <property type="match status" value="1"/>
</dbReference>
<evidence type="ECO:0000256" key="3">
    <source>
        <dbReference type="SAM" id="Phobius"/>
    </source>
</evidence>
<dbReference type="PANTHER" id="PTHR45138">
    <property type="entry name" value="REGULATORY COMPONENTS OF SENSORY TRANSDUCTION SYSTEM"/>
    <property type="match status" value="1"/>
</dbReference>
<dbReference type="Gene3D" id="3.30.70.270">
    <property type="match status" value="1"/>
</dbReference>
<dbReference type="CDD" id="cd06225">
    <property type="entry name" value="HAMP"/>
    <property type="match status" value="1"/>
</dbReference>
<dbReference type="SMART" id="SM00304">
    <property type="entry name" value="HAMP"/>
    <property type="match status" value="1"/>
</dbReference>
<dbReference type="InterPro" id="IPR003660">
    <property type="entry name" value="HAMP_dom"/>
</dbReference>
<keyword evidence="7" id="KW-1185">Reference proteome</keyword>
<dbReference type="SUPFAM" id="SSF55073">
    <property type="entry name" value="Nucleotide cyclase"/>
    <property type="match status" value="1"/>
</dbReference>
<reference evidence="7" key="2">
    <citation type="journal article" date="2019" name="MicrobiologyOpen">
        <title>High-quality draft genome sequence of Gaiella occulta isolated from a 150 meter deep mineral water borehole and comparison with the genome sequences of other deep-branching lineages of the phylum Actinobacteria.</title>
        <authorList>
            <person name="Severino R."/>
            <person name="Froufe H.J.C."/>
            <person name="Barroso C."/>
            <person name="Albuquerque L."/>
            <person name="Lobo-da-Cunha A."/>
            <person name="da Costa M.S."/>
            <person name="Egas C."/>
        </authorList>
    </citation>
    <scope>NUCLEOTIDE SEQUENCE [LARGE SCALE GENOMIC DNA]</scope>
    <source>
        <strain evidence="7">F2-233</strain>
    </source>
</reference>
<feature type="transmembrane region" description="Helical" evidence="3">
    <location>
        <begin position="189"/>
        <end position="208"/>
    </location>
</feature>
<protein>
    <submittedName>
        <fullName evidence="6">GGDEF: diguanylate cyclase (GGDEF) domain</fullName>
    </submittedName>
</protein>
<evidence type="ECO:0000313" key="7">
    <source>
        <dbReference type="Proteomes" id="UP000254134"/>
    </source>
</evidence>
<accession>A0A7M2YZG0</accession>
<dbReference type="Pfam" id="PF00990">
    <property type="entry name" value="GGDEF"/>
    <property type="match status" value="1"/>
</dbReference>
<dbReference type="Pfam" id="PF00672">
    <property type="entry name" value="HAMP"/>
    <property type="match status" value="1"/>
</dbReference>
<feature type="transmembrane region" description="Helical" evidence="3">
    <location>
        <begin position="12"/>
        <end position="33"/>
    </location>
</feature>
<dbReference type="InterPro" id="IPR043128">
    <property type="entry name" value="Rev_trsase/Diguanyl_cyclase"/>
</dbReference>
<dbReference type="RefSeq" id="WP_181813390.1">
    <property type="nucleotide sequence ID" value="NZ_QQZY01000002.1"/>
</dbReference>
<proteinExistence type="predicted"/>
<gene>
    <name evidence="6" type="ORF">Gocc_1056</name>
</gene>
<keyword evidence="3" id="KW-0472">Membrane</keyword>
<organism evidence="6 7">
    <name type="scientific">Gaiella occulta</name>
    <dbReference type="NCBI Taxonomy" id="1002870"/>
    <lineage>
        <taxon>Bacteria</taxon>
        <taxon>Bacillati</taxon>
        <taxon>Actinomycetota</taxon>
        <taxon>Thermoleophilia</taxon>
        <taxon>Gaiellales</taxon>
        <taxon>Gaiellaceae</taxon>
        <taxon>Gaiella</taxon>
    </lineage>
</organism>
<feature type="domain" description="HAMP" evidence="4">
    <location>
        <begin position="209"/>
        <end position="261"/>
    </location>
</feature>
<keyword evidence="2 3" id="KW-1133">Transmembrane helix</keyword>
<dbReference type="GO" id="GO:0043709">
    <property type="term" value="P:cell adhesion involved in single-species biofilm formation"/>
    <property type="evidence" value="ECO:0007669"/>
    <property type="project" value="TreeGrafter"/>
</dbReference>
<dbReference type="GO" id="GO:0007165">
    <property type="term" value="P:signal transduction"/>
    <property type="evidence" value="ECO:0007669"/>
    <property type="project" value="InterPro"/>
</dbReference>
<sequence length="634" mass="67149">MLVRLSVRRKLVGIAWIGVAITCAVGAIAVRALGEVQAANRRAAVAVDVAVLAAHEREVLQDVRATLYGALGSTFVPSRDGVQLRRTMAAAVADLRETQRVLAADLRGLGMSESGVELPGSDAFMQHATLLADDRARGRPVRRSDVAAFETMAGAIAAQILSNQALLQQRADTARAQARRVERQARFDLLTAVAAAVVALVGLGTLLARSILHRLQEMRATAERLTGGDLEARIAVSGSDELAALGGAFNETAESIGRLLARVEADAEKDGFARELADALEMADSEADVHEVVQHAMAKLAPGRPMELLLSDSSRAHLQRAAANVGAPAPSCPVEQPYSCVAVRRAQPVVFPSSEALSACPKLRGRPEGDLSACCIPVSFMGRSLGVLHATATNGTEWSQEEVDRLGALASQAGTRIGTVRSFERTQLQAATDGLTGLLNRRSIETRVRRLVTSRTPFAFILADLDHFKALNDTYGHEAGDRALKMFAALLRKHVREDDLTARLGGEEFVVVLPNATVDGAVQLLERLRAEVGAASAGDAPAFTASFGVSASSAGESFDEILCVADAALYRAKDEGRDRVVIAGPDEEAEARLRRPQRVGGDVADRHLDAAAGNGVPALHAVAADDDPMQDILL</sequence>
<dbReference type="SMART" id="SM00065">
    <property type="entry name" value="GAF"/>
    <property type="match status" value="1"/>
</dbReference>
<dbReference type="GO" id="GO:1902201">
    <property type="term" value="P:negative regulation of bacterial-type flagellum-dependent cell motility"/>
    <property type="evidence" value="ECO:0007669"/>
    <property type="project" value="TreeGrafter"/>
</dbReference>
<keyword evidence="1 3" id="KW-0812">Transmembrane</keyword>
<evidence type="ECO:0000256" key="1">
    <source>
        <dbReference type="ARBA" id="ARBA00022692"/>
    </source>
</evidence>
<dbReference type="SUPFAM" id="SSF55781">
    <property type="entry name" value="GAF domain-like"/>
    <property type="match status" value="1"/>
</dbReference>
<evidence type="ECO:0000259" key="5">
    <source>
        <dbReference type="PROSITE" id="PS50887"/>
    </source>
</evidence>